<reference evidence="14 15" key="1">
    <citation type="submission" date="2024-01" db="EMBL/GenBank/DDBJ databases">
        <authorList>
            <person name="Allen C."/>
            <person name="Tagirdzhanova G."/>
        </authorList>
    </citation>
    <scope>NUCLEOTIDE SEQUENCE [LARGE SCALE GENOMIC DNA]</scope>
</reference>
<dbReference type="InterPro" id="IPR005352">
    <property type="entry name" value="Erg28"/>
</dbReference>
<accession>A0ABP0C1R8</accession>
<keyword evidence="6" id="KW-0752">Steroid biosynthesis</keyword>
<dbReference type="PANTHER" id="PTHR15451">
    <property type="entry name" value="ERGOSTEROL BIOSYNTHETIC PROTEIN 28-RELATED"/>
    <property type="match status" value="1"/>
</dbReference>
<evidence type="ECO:0000256" key="11">
    <source>
        <dbReference type="ARBA" id="ARBA00023166"/>
    </source>
</evidence>
<evidence type="ECO:0000256" key="10">
    <source>
        <dbReference type="ARBA" id="ARBA00023136"/>
    </source>
</evidence>
<keyword evidence="4 13" id="KW-0812">Transmembrane</keyword>
<feature type="transmembrane region" description="Helical" evidence="13">
    <location>
        <begin position="16"/>
        <end position="35"/>
    </location>
</feature>
<evidence type="ECO:0000313" key="14">
    <source>
        <dbReference type="EMBL" id="CAK7225768.1"/>
    </source>
</evidence>
<keyword evidence="15" id="KW-1185">Reference proteome</keyword>
<dbReference type="Pfam" id="PF03694">
    <property type="entry name" value="Erg28"/>
    <property type="match status" value="1"/>
</dbReference>
<keyword evidence="10 13" id="KW-0472">Membrane</keyword>
<evidence type="ECO:0000256" key="2">
    <source>
        <dbReference type="ARBA" id="ARBA00005377"/>
    </source>
</evidence>
<gene>
    <name evidence="14" type="primary">ERG28</name>
    <name evidence="14" type="ORF">SCUCBS95973_005975</name>
</gene>
<comment type="similarity">
    <text evidence="2">Belongs to the ERG28 family.</text>
</comment>
<evidence type="ECO:0000256" key="3">
    <source>
        <dbReference type="ARBA" id="ARBA00022516"/>
    </source>
</evidence>
<dbReference type="Proteomes" id="UP001642405">
    <property type="component" value="Unassembled WGS sequence"/>
</dbReference>
<keyword evidence="11" id="KW-1207">Sterol metabolism</keyword>
<evidence type="ECO:0000256" key="4">
    <source>
        <dbReference type="ARBA" id="ARBA00022692"/>
    </source>
</evidence>
<evidence type="ECO:0000256" key="9">
    <source>
        <dbReference type="ARBA" id="ARBA00023098"/>
    </source>
</evidence>
<evidence type="ECO:0000256" key="8">
    <source>
        <dbReference type="ARBA" id="ARBA00023011"/>
    </source>
</evidence>
<dbReference type="PANTHER" id="PTHR15451:SF19">
    <property type="entry name" value="ERGOSTEROL BIOSYNTHETIC PROTEIN 28 HOMOLOG"/>
    <property type="match status" value="1"/>
</dbReference>
<keyword evidence="3" id="KW-0444">Lipid biosynthesis</keyword>
<keyword evidence="5" id="KW-0256">Endoplasmic reticulum</keyword>
<proteinExistence type="inferred from homology"/>
<evidence type="ECO:0000313" key="15">
    <source>
        <dbReference type="Proteomes" id="UP001642405"/>
    </source>
</evidence>
<keyword evidence="12" id="KW-0753">Steroid metabolism</keyword>
<name>A0ABP0C1R8_9PEZI</name>
<feature type="transmembrane region" description="Helical" evidence="13">
    <location>
        <begin position="159"/>
        <end position="178"/>
    </location>
</feature>
<evidence type="ECO:0000256" key="5">
    <source>
        <dbReference type="ARBA" id="ARBA00022824"/>
    </source>
</evidence>
<dbReference type="EMBL" id="CAWUHB010000034">
    <property type="protein sequence ID" value="CAK7225768.1"/>
    <property type="molecule type" value="Genomic_DNA"/>
</dbReference>
<keyword evidence="9" id="KW-0443">Lipid metabolism</keyword>
<evidence type="ECO:0000256" key="6">
    <source>
        <dbReference type="ARBA" id="ARBA00022955"/>
    </source>
</evidence>
<evidence type="ECO:0000256" key="1">
    <source>
        <dbReference type="ARBA" id="ARBA00004477"/>
    </source>
</evidence>
<evidence type="ECO:0000256" key="7">
    <source>
        <dbReference type="ARBA" id="ARBA00022989"/>
    </source>
</evidence>
<keyword evidence="7 13" id="KW-1133">Transmembrane helix</keyword>
<evidence type="ECO:0000256" key="13">
    <source>
        <dbReference type="SAM" id="Phobius"/>
    </source>
</evidence>
<sequence length="181" mass="19768">MDIILSYIPSGEQGLLPYYLFLVGIVSVGNSLQNLTTLHYTRRIYNSLFVPNPAIAGDNKNKETKQNPADSVNKLVLASASAAGKDADKAAQDQVTPLAARLFGTWTMLAGFIRMYAAHDVSNRALYELALLTHVVAAAHFISELTVFKTFRLTGPQLFPLFAGTGGSIWMALQYSHYVKA</sequence>
<keyword evidence="8" id="KW-0756">Sterol biosynthesis</keyword>
<protein>
    <submittedName>
        <fullName evidence="14">Ergosterol biosynthesis protein</fullName>
    </submittedName>
</protein>
<organism evidence="14 15">
    <name type="scientific">Sporothrix curviconia</name>
    <dbReference type="NCBI Taxonomy" id="1260050"/>
    <lineage>
        <taxon>Eukaryota</taxon>
        <taxon>Fungi</taxon>
        <taxon>Dikarya</taxon>
        <taxon>Ascomycota</taxon>
        <taxon>Pezizomycotina</taxon>
        <taxon>Sordariomycetes</taxon>
        <taxon>Sordariomycetidae</taxon>
        <taxon>Ophiostomatales</taxon>
        <taxon>Ophiostomataceae</taxon>
        <taxon>Sporothrix</taxon>
    </lineage>
</organism>
<comment type="caution">
    <text evidence="14">The sequence shown here is derived from an EMBL/GenBank/DDBJ whole genome shotgun (WGS) entry which is preliminary data.</text>
</comment>
<comment type="subcellular location">
    <subcellularLocation>
        <location evidence="1">Endoplasmic reticulum membrane</location>
        <topology evidence="1">Multi-pass membrane protein</topology>
    </subcellularLocation>
</comment>
<feature type="transmembrane region" description="Helical" evidence="13">
    <location>
        <begin position="129"/>
        <end position="147"/>
    </location>
</feature>
<evidence type="ECO:0000256" key="12">
    <source>
        <dbReference type="ARBA" id="ARBA00023221"/>
    </source>
</evidence>